<keyword evidence="1" id="KW-0472">Membrane</keyword>
<evidence type="ECO:0000256" key="1">
    <source>
        <dbReference type="SAM" id="Phobius"/>
    </source>
</evidence>
<reference evidence="2 3" key="1">
    <citation type="submission" date="2019-04" db="EMBL/GenBank/DDBJ databases">
        <title>Microbes associate with the intestines of laboratory mice.</title>
        <authorList>
            <person name="Navarre W."/>
            <person name="Wong E."/>
            <person name="Huang K."/>
            <person name="Tropini C."/>
            <person name="Ng K."/>
            <person name="Yu B."/>
        </authorList>
    </citation>
    <scope>NUCLEOTIDE SEQUENCE [LARGE SCALE GENOMIC DNA]</scope>
    <source>
        <strain evidence="2 3">NM61_E11</strain>
    </source>
</reference>
<keyword evidence="1" id="KW-1133">Transmembrane helix</keyword>
<accession>A0A4S2BRF3</accession>
<dbReference type="AlphaFoldDB" id="A0A4S2BRF3"/>
<dbReference type="RefSeq" id="WP_135960431.1">
    <property type="nucleotide sequence ID" value="NZ_SRYV01000004.1"/>
</dbReference>
<name>A0A4S2BRF3_9LACO</name>
<protein>
    <submittedName>
        <fullName evidence="2">Uncharacterized protein</fullName>
    </submittedName>
</protein>
<proteinExistence type="predicted"/>
<organism evidence="2 3">
    <name type="scientific">Lactobacillus intestinalis</name>
    <dbReference type="NCBI Taxonomy" id="151781"/>
    <lineage>
        <taxon>Bacteria</taxon>
        <taxon>Bacillati</taxon>
        <taxon>Bacillota</taxon>
        <taxon>Bacilli</taxon>
        <taxon>Lactobacillales</taxon>
        <taxon>Lactobacillaceae</taxon>
        <taxon>Lactobacillus</taxon>
    </lineage>
</organism>
<feature type="transmembrane region" description="Helical" evidence="1">
    <location>
        <begin position="7"/>
        <end position="29"/>
    </location>
</feature>
<sequence>MKLIKIKILTIISGLLTLNGLAMLFSGLVIQMSETRDFSEVHSALNSAFYTNALIFACLMIMIGFGLLFFNSWARLKNKDSKLVKFA</sequence>
<dbReference type="EMBL" id="SRYV01000004">
    <property type="protein sequence ID" value="TGY16604.1"/>
    <property type="molecule type" value="Genomic_DNA"/>
</dbReference>
<evidence type="ECO:0000313" key="2">
    <source>
        <dbReference type="EMBL" id="TGY16604.1"/>
    </source>
</evidence>
<gene>
    <name evidence="2" type="ORF">E5351_03335</name>
</gene>
<feature type="transmembrane region" description="Helical" evidence="1">
    <location>
        <begin position="49"/>
        <end position="70"/>
    </location>
</feature>
<keyword evidence="1" id="KW-0812">Transmembrane</keyword>
<evidence type="ECO:0000313" key="3">
    <source>
        <dbReference type="Proteomes" id="UP000309117"/>
    </source>
</evidence>
<dbReference type="Proteomes" id="UP000309117">
    <property type="component" value="Unassembled WGS sequence"/>
</dbReference>
<comment type="caution">
    <text evidence="2">The sequence shown here is derived from an EMBL/GenBank/DDBJ whole genome shotgun (WGS) entry which is preliminary data.</text>
</comment>